<reference evidence="2 3" key="1">
    <citation type="journal article" date="2016" name="Mol. Biol. Evol.">
        <title>Comparative Genomics of Early-Diverging Mushroom-Forming Fungi Provides Insights into the Origins of Lignocellulose Decay Capabilities.</title>
        <authorList>
            <person name="Nagy L.G."/>
            <person name="Riley R."/>
            <person name="Tritt A."/>
            <person name="Adam C."/>
            <person name="Daum C."/>
            <person name="Floudas D."/>
            <person name="Sun H."/>
            <person name="Yadav J.S."/>
            <person name="Pangilinan J."/>
            <person name="Larsson K.H."/>
            <person name="Matsuura K."/>
            <person name="Barry K."/>
            <person name="Labutti K."/>
            <person name="Kuo R."/>
            <person name="Ohm R.A."/>
            <person name="Bhattacharya S.S."/>
            <person name="Shirouzu T."/>
            <person name="Yoshinaga Y."/>
            <person name="Martin F.M."/>
            <person name="Grigoriev I.V."/>
            <person name="Hibbett D.S."/>
        </authorList>
    </citation>
    <scope>NUCLEOTIDE SEQUENCE [LARGE SCALE GENOMIC DNA]</scope>
    <source>
        <strain evidence="2 3">CBS 109695</strain>
    </source>
</reference>
<accession>A0A165YWJ8</accession>
<sequence length="166" mass="18591">MTAPFQYLKTQRVSGTNRYKPAKNTDSHTYTVGLIIDTTHVNSVAFGERLASSTRFVNMTLRHRVVQTGLKRVGATGDGYLLGGLKNHNNKSPLAQSEREDWWASDREEDGAGGERSGWDMVTQHEASDSSGVYDGRRVYVEELRQVRGLAGIWLHSMKSRTRAAY</sequence>
<feature type="compositionally biased region" description="Basic and acidic residues" evidence="1">
    <location>
        <begin position="97"/>
        <end position="106"/>
    </location>
</feature>
<keyword evidence="3" id="KW-1185">Reference proteome</keyword>
<evidence type="ECO:0000256" key="1">
    <source>
        <dbReference type="SAM" id="MobiDB-lite"/>
    </source>
</evidence>
<proteinExistence type="predicted"/>
<name>A0A165YWJ8_9AGAM</name>
<organism evidence="2 3">
    <name type="scientific">Athelia psychrophila</name>
    <dbReference type="NCBI Taxonomy" id="1759441"/>
    <lineage>
        <taxon>Eukaryota</taxon>
        <taxon>Fungi</taxon>
        <taxon>Dikarya</taxon>
        <taxon>Basidiomycota</taxon>
        <taxon>Agaricomycotina</taxon>
        <taxon>Agaricomycetes</taxon>
        <taxon>Agaricomycetidae</taxon>
        <taxon>Atheliales</taxon>
        <taxon>Atheliaceae</taxon>
        <taxon>Athelia</taxon>
    </lineage>
</organism>
<gene>
    <name evidence="2" type="ORF">FIBSPDRAFT_900049</name>
</gene>
<feature type="region of interest" description="Disordered" evidence="1">
    <location>
        <begin position="87"/>
        <end position="121"/>
    </location>
</feature>
<evidence type="ECO:0000313" key="2">
    <source>
        <dbReference type="EMBL" id="KZP09992.1"/>
    </source>
</evidence>
<evidence type="ECO:0000313" key="3">
    <source>
        <dbReference type="Proteomes" id="UP000076532"/>
    </source>
</evidence>
<dbReference type="EMBL" id="KV417688">
    <property type="protein sequence ID" value="KZP09992.1"/>
    <property type="molecule type" value="Genomic_DNA"/>
</dbReference>
<dbReference type="Proteomes" id="UP000076532">
    <property type="component" value="Unassembled WGS sequence"/>
</dbReference>
<protein>
    <submittedName>
        <fullName evidence="2">Uncharacterized protein</fullName>
    </submittedName>
</protein>
<dbReference type="AlphaFoldDB" id="A0A165YWJ8"/>